<protein>
    <recommendedName>
        <fullName evidence="4">Helicase C-terminal domain-containing protein</fullName>
    </recommendedName>
</protein>
<sequence length="1197" mass="133719">MFLHSGIHSHAIVRDGPWSHGVLASHIGIGPDGDLQTLDSDVPRVSWPSEDMGESASSGREQSETEKRVANFWASLTTRSNSRTMQMPAVIFPPDKPGMWQQMLKEYSQINVYEPEGLRNWQLQTIDEKELLEYEQNVVQTMLSTNVDEKDIDFSDFYIIQEAFAGSSDPTESPNIVDSRPSLNAVKAASERLRTEATSGGILSDDIGTGTTYVFNKKDERASKTVLLVPYQTFSDRSMETLDTRANMFMESEGLKKWSTKLRKVVLRNFEQRYQGHFSAVFCDEGHRIRHENTGVHQCVSLLDAPINWIITATPEVNSALHGNNKKPWFVFKEVQSLPDGDPLRLLPVQPDHFKALILDLAEIANYSGYMRKLVFLKRTTASSLVWDSSPSSAHVSLKNVMPKHEVETIKIGYTRMEAPEAQALHRTYAHIYEETMDDWVKEQWKRNSGRGGKLDDDAPRLVRVRRALLIVSASTLLSKTYVTCALRSAAGDFPVGDRHKDIAYLCFGGPKLRTLLRQDRETVLNATRPRELLVIDETPLVAWLEEMLLQHMHIDAHVFHADLDTAERDALVEGFNDLNRSPQVLILLYNIASQGVNMHKACSDALVTSSGINASAEVQAWGRLIRIAQKDTAHVVRCQVLKSYDQFRDSKQRDKQKLILALTTPSPAMKVLLVNLLNAANVEVKALHDSNLTSLFRNKREKAVLALRDDVQDDNNLSNHGLEDEYTLAGKSVSDVRRALRKDCEKRESFNPDLFALAIQLRLEPKRVYTEEDLNDNAVYGRALGLLLRIKFGQKTENFRLSPIIRYDALAPEILRAIEAQVEAFYRNSGLALEQQNDDNEVPVSAEQVVRKTFSQTAEMSNGDGDANSPNQEPGESQDIRAWEAFWDVEMTDGDGTTHPGPGEDQEPRRVHVRRVSTGTAHQELNQRYEFPMTTQDLPNAQSDRRVEENSTGPQQQTSHTPSPYSSTTGNVVITGHEGQGREPPTRNASPGGNMRAMRDFDEMTPNPTNLEAIRRMRKFLDEREADLLAEDQDVAVHQTIKDQPDVVRGAHSISKDGTAAAHEAPMDTSVGVLALEGSVGGGYCGKVRSSCRPQHPNTPVPMTYSPAETRELLKTLQTYKSGRSSPMVKTEDDVDIDMAAPSIETLDRIITLMGSDDVGSHGSKRSASPVVKTEDDADIDMAPPQHQPLPDALAP</sequence>
<keyword evidence="3" id="KW-1185">Reference proteome</keyword>
<dbReference type="Gene3D" id="3.40.50.300">
    <property type="entry name" value="P-loop containing nucleotide triphosphate hydrolases"/>
    <property type="match status" value="1"/>
</dbReference>
<feature type="region of interest" description="Disordered" evidence="1">
    <location>
        <begin position="859"/>
        <end position="878"/>
    </location>
</feature>
<feature type="region of interest" description="Disordered" evidence="1">
    <location>
        <begin position="892"/>
        <end position="912"/>
    </location>
</feature>
<evidence type="ECO:0000313" key="3">
    <source>
        <dbReference type="Proteomes" id="UP001456524"/>
    </source>
</evidence>
<evidence type="ECO:0000313" key="2">
    <source>
        <dbReference type="EMBL" id="KAK8174184.1"/>
    </source>
</evidence>
<evidence type="ECO:0000256" key="1">
    <source>
        <dbReference type="SAM" id="MobiDB-lite"/>
    </source>
</evidence>
<comment type="caution">
    <text evidence="2">The sequence shown here is derived from an EMBL/GenBank/DDBJ whole genome shotgun (WGS) entry which is preliminary data.</text>
</comment>
<name>A0ABR1Y0Q2_9PEZI</name>
<feature type="region of interest" description="Disordered" evidence="1">
    <location>
        <begin position="943"/>
        <end position="1008"/>
    </location>
</feature>
<dbReference type="Proteomes" id="UP001456524">
    <property type="component" value="Unassembled WGS sequence"/>
</dbReference>
<dbReference type="InterPro" id="IPR027417">
    <property type="entry name" value="P-loop_NTPase"/>
</dbReference>
<dbReference type="Gene3D" id="3.40.50.10810">
    <property type="entry name" value="Tandem AAA-ATPase domain"/>
    <property type="match status" value="1"/>
</dbReference>
<gene>
    <name evidence="2" type="ORF">IWX90DRAFT_500523</name>
</gene>
<dbReference type="InterPro" id="IPR038718">
    <property type="entry name" value="SNF2-like_sf"/>
</dbReference>
<organism evidence="2 3">
    <name type="scientific">Phyllosticta citrichinensis</name>
    <dbReference type="NCBI Taxonomy" id="1130410"/>
    <lineage>
        <taxon>Eukaryota</taxon>
        <taxon>Fungi</taxon>
        <taxon>Dikarya</taxon>
        <taxon>Ascomycota</taxon>
        <taxon>Pezizomycotina</taxon>
        <taxon>Dothideomycetes</taxon>
        <taxon>Dothideomycetes incertae sedis</taxon>
        <taxon>Botryosphaeriales</taxon>
        <taxon>Phyllostictaceae</taxon>
        <taxon>Phyllosticta</taxon>
    </lineage>
</organism>
<proteinExistence type="predicted"/>
<feature type="region of interest" description="Disordered" evidence="1">
    <location>
        <begin position="33"/>
        <end position="67"/>
    </location>
</feature>
<evidence type="ECO:0008006" key="4">
    <source>
        <dbReference type="Google" id="ProtNLM"/>
    </source>
</evidence>
<dbReference type="EMBL" id="JBBWUH010000003">
    <property type="protein sequence ID" value="KAK8174184.1"/>
    <property type="molecule type" value="Genomic_DNA"/>
</dbReference>
<accession>A0ABR1Y0Q2</accession>
<feature type="compositionally biased region" description="Low complexity" evidence="1">
    <location>
        <begin position="952"/>
        <end position="970"/>
    </location>
</feature>
<feature type="region of interest" description="Disordered" evidence="1">
    <location>
        <begin position="1156"/>
        <end position="1197"/>
    </location>
</feature>
<dbReference type="SUPFAM" id="SSF52540">
    <property type="entry name" value="P-loop containing nucleoside triphosphate hydrolases"/>
    <property type="match status" value="1"/>
</dbReference>
<reference evidence="2 3" key="1">
    <citation type="journal article" date="2022" name="G3 (Bethesda)">
        <title>Enemy or ally: a genomic approach to elucidate the lifestyle of Phyllosticta citrichinaensis.</title>
        <authorList>
            <person name="Buijs V.A."/>
            <person name="Groenewald J.Z."/>
            <person name="Haridas S."/>
            <person name="LaButti K.M."/>
            <person name="Lipzen A."/>
            <person name="Martin F.M."/>
            <person name="Barry K."/>
            <person name="Grigoriev I.V."/>
            <person name="Crous P.W."/>
            <person name="Seidl M.F."/>
        </authorList>
    </citation>
    <scope>NUCLEOTIDE SEQUENCE [LARGE SCALE GENOMIC DNA]</scope>
    <source>
        <strain evidence="2 3">CBS 129764</strain>
    </source>
</reference>
<feature type="compositionally biased region" description="Low complexity" evidence="1">
    <location>
        <begin position="895"/>
        <end position="904"/>
    </location>
</feature>